<dbReference type="AlphaFoldDB" id="A0A917ZT25"/>
<accession>A0A917ZT25</accession>
<keyword evidence="2" id="KW-1185">Reference proteome</keyword>
<proteinExistence type="predicted"/>
<dbReference type="EMBL" id="BMMS01000021">
    <property type="protein sequence ID" value="GGO93578.1"/>
    <property type="molecule type" value="Genomic_DNA"/>
</dbReference>
<organism evidence="1 2">
    <name type="scientific">Wenjunlia tyrosinilytica</name>
    <dbReference type="NCBI Taxonomy" id="1544741"/>
    <lineage>
        <taxon>Bacteria</taxon>
        <taxon>Bacillati</taxon>
        <taxon>Actinomycetota</taxon>
        <taxon>Actinomycetes</taxon>
        <taxon>Kitasatosporales</taxon>
        <taxon>Streptomycetaceae</taxon>
        <taxon>Wenjunlia</taxon>
    </lineage>
</organism>
<dbReference type="SUPFAM" id="SSF56112">
    <property type="entry name" value="Protein kinase-like (PK-like)"/>
    <property type="match status" value="1"/>
</dbReference>
<dbReference type="GO" id="GO:0016301">
    <property type="term" value="F:kinase activity"/>
    <property type="evidence" value="ECO:0007669"/>
    <property type="project" value="UniProtKB-KW"/>
</dbReference>
<reference evidence="1" key="2">
    <citation type="submission" date="2020-09" db="EMBL/GenBank/DDBJ databases">
        <authorList>
            <person name="Sun Q."/>
            <person name="Zhou Y."/>
        </authorList>
    </citation>
    <scope>NUCLEOTIDE SEQUENCE</scope>
    <source>
        <strain evidence="1">CGMCC 4.7201</strain>
    </source>
</reference>
<reference evidence="1" key="1">
    <citation type="journal article" date="2014" name="Int. J. Syst. Evol. Microbiol.">
        <title>Complete genome sequence of Corynebacterium casei LMG S-19264T (=DSM 44701T), isolated from a smear-ripened cheese.</title>
        <authorList>
            <consortium name="US DOE Joint Genome Institute (JGI-PGF)"/>
            <person name="Walter F."/>
            <person name="Albersmeier A."/>
            <person name="Kalinowski J."/>
            <person name="Ruckert C."/>
        </authorList>
    </citation>
    <scope>NUCLEOTIDE SEQUENCE</scope>
    <source>
        <strain evidence="1">CGMCC 4.7201</strain>
    </source>
</reference>
<dbReference type="Gene3D" id="1.10.510.10">
    <property type="entry name" value="Transferase(Phosphotransferase) domain 1"/>
    <property type="match status" value="1"/>
</dbReference>
<dbReference type="GO" id="GO:0019748">
    <property type="term" value="P:secondary metabolic process"/>
    <property type="evidence" value="ECO:0007669"/>
    <property type="project" value="InterPro"/>
</dbReference>
<keyword evidence="1" id="KW-0808">Transferase</keyword>
<evidence type="ECO:0000313" key="1">
    <source>
        <dbReference type="EMBL" id="GGO93578.1"/>
    </source>
</evidence>
<evidence type="ECO:0000313" key="2">
    <source>
        <dbReference type="Proteomes" id="UP000641932"/>
    </source>
</evidence>
<dbReference type="Proteomes" id="UP000641932">
    <property type="component" value="Unassembled WGS sequence"/>
</dbReference>
<dbReference type="InterPro" id="IPR006748">
    <property type="entry name" value="NH2Glyco/OHUrea_AB-resist_kin"/>
</dbReference>
<dbReference type="Pfam" id="PF04655">
    <property type="entry name" value="APH_6_hur"/>
    <property type="match status" value="1"/>
</dbReference>
<dbReference type="GO" id="GO:0016773">
    <property type="term" value="F:phosphotransferase activity, alcohol group as acceptor"/>
    <property type="evidence" value="ECO:0007669"/>
    <property type="project" value="InterPro"/>
</dbReference>
<comment type="caution">
    <text evidence="1">The sequence shown here is derived from an EMBL/GenBank/DDBJ whole genome shotgun (WGS) entry which is preliminary data.</text>
</comment>
<dbReference type="RefSeq" id="WP_189133818.1">
    <property type="nucleotide sequence ID" value="NZ_BMMS01000021.1"/>
</dbReference>
<gene>
    <name evidence="1" type="ORF">GCM10012280_46410</name>
</gene>
<protein>
    <submittedName>
        <fullName evidence="1">Kinase</fullName>
    </submittedName>
</protein>
<name>A0A917ZT25_9ACTN</name>
<keyword evidence="1" id="KW-0418">Kinase</keyword>
<dbReference type="InterPro" id="IPR011009">
    <property type="entry name" value="Kinase-like_dom_sf"/>
</dbReference>
<sequence>MPVVPLTPPEHLVRTVCAWEGEAGRAWARELPRRARSFVQAWELTPERVLEPGGSISMVVLVRQADGTPATLKLGMVTRETEHEPGALAHWNGVGAVRLLRAEPEEGAMLLERLQGDVSLRSLPEAKAMLEAAGVVRRLWVGPGEEHPFTTVAEYTAGLVEKMLERAAEPWAADVRPLVEEALTTHAELMAGEPERLLLHGDFHHGNVLAGGAPLPGGGQGGRMPWLAIDPKPLVGERAYDLAWLVRDRLDTLAASPGPGSLARRRVKKLADSLDLDRDRLRGWAFFRAVEAGVWSLAVGDREDGELLLEFAGWL</sequence>